<dbReference type="RefSeq" id="WP_199756581.1">
    <property type="nucleotide sequence ID" value="NZ_VLKU01000008.1"/>
</dbReference>
<keyword evidence="2" id="KW-0436">Ligase</keyword>
<keyword evidence="3" id="KW-0547">Nucleotide-binding</keyword>
<dbReference type="Gene3D" id="3.30.300.30">
    <property type="match status" value="1"/>
</dbReference>
<evidence type="ECO:0000256" key="2">
    <source>
        <dbReference type="ARBA" id="ARBA00022598"/>
    </source>
</evidence>
<dbReference type="FunFam" id="3.30.300.30:FF:000005">
    <property type="entry name" value="Acyl-coenzyme A synthetase ACSM5, mitochondrial"/>
    <property type="match status" value="1"/>
</dbReference>
<evidence type="ECO:0000259" key="6">
    <source>
        <dbReference type="Pfam" id="PF13193"/>
    </source>
</evidence>
<dbReference type="GO" id="GO:0006637">
    <property type="term" value="P:acyl-CoA metabolic process"/>
    <property type="evidence" value="ECO:0007669"/>
    <property type="project" value="TreeGrafter"/>
</dbReference>
<dbReference type="GO" id="GO:0004321">
    <property type="term" value="F:fatty-acyl-CoA synthase activity"/>
    <property type="evidence" value="ECO:0007669"/>
    <property type="project" value="TreeGrafter"/>
</dbReference>
<dbReference type="AlphaFoldDB" id="A0A562NLH6"/>
<evidence type="ECO:0000313" key="7">
    <source>
        <dbReference type="EMBL" id="TWI32920.1"/>
    </source>
</evidence>
<comment type="similarity">
    <text evidence="1">Belongs to the ATP-dependent AMP-binding enzyme family.</text>
</comment>
<dbReference type="Pfam" id="PF13193">
    <property type="entry name" value="AMP-binding_C"/>
    <property type="match status" value="1"/>
</dbReference>
<dbReference type="InterPro" id="IPR025110">
    <property type="entry name" value="AMP-bd_C"/>
</dbReference>
<feature type="domain" description="AMP-binding enzyme C-terminal" evidence="6">
    <location>
        <begin position="468"/>
        <end position="546"/>
    </location>
</feature>
<name>A0A562NLH6_9RHOB</name>
<evidence type="ECO:0000256" key="1">
    <source>
        <dbReference type="ARBA" id="ARBA00006432"/>
    </source>
</evidence>
<proteinExistence type="inferred from homology"/>
<dbReference type="EMBL" id="VLKU01000008">
    <property type="protein sequence ID" value="TWI32920.1"/>
    <property type="molecule type" value="Genomic_DNA"/>
</dbReference>
<dbReference type="GO" id="GO:0006633">
    <property type="term" value="P:fatty acid biosynthetic process"/>
    <property type="evidence" value="ECO:0007669"/>
    <property type="project" value="TreeGrafter"/>
</dbReference>
<comment type="caution">
    <text evidence="7">The sequence shown here is derived from an EMBL/GenBank/DDBJ whole genome shotgun (WGS) entry which is preliminary data.</text>
</comment>
<dbReference type="PANTHER" id="PTHR43605">
    <property type="entry name" value="ACYL-COENZYME A SYNTHETASE"/>
    <property type="match status" value="1"/>
</dbReference>
<gene>
    <name evidence="7" type="ORF">IQ24_02802</name>
</gene>
<dbReference type="InterPro" id="IPR042099">
    <property type="entry name" value="ANL_N_sf"/>
</dbReference>
<evidence type="ECO:0000256" key="3">
    <source>
        <dbReference type="ARBA" id="ARBA00022741"/>
    </source>
</evidence>
<dbReference type="Pfam" id="PF00501">
    <property type="entry name" value="AMP-binding"/>
    <property type="match status" value="1"/>
</dbReference>
<dbReference type="SUPFAM" id="SSF56801">
    <property type="entry name" value="Acetyl-CoA synthetase-like"/>
    <property type="match status" value="1"/>
</dbReference>
<dbReference type="PANTHER" id="PTHR43605:SF10">
    <property type="entry name" value="ACYL-COA SYNTHETASE MEDIUM CHAIN FAMILY MEMBER 3"/>
    <property type="match status" value="1"/>
</dbReference>
<evidence type="ECO:0000259" key="5">
    <source>
        <dbReference type="Pfam" id="PF00501"/>
    </source>
</evidence>
<dbReference type="Gene3D" id="3.40.50.12780">
    <property type="entry name" value="N-terminal domain of ligase-like"/>
    <property type="match status" value="1"/>
</dbReference>
<feature type="domain" description="AMP-dependent synthetase/ligase" evidence="5">
    <location>
        <begin position="52"/>
        <end position="417"/>
    </location>
</feature>
<protein>
    <submittedName>
        <fullName evidence="7">Acetyl-CoA synthetase</fullName>
    </submittedName>
</protein>
<keyword evidence="4" id="KW-0067">ATP-binding</keyword>
<dbReference type="GO" id="GO:0005524">
    <property type="term" value="F:ATP binding"/>
    <property type="evidence" value="ECO:0007669"/>
    <property type="project" value="UniProtKB-KW"/>
</dbReference>
<dbReference type="Proteomes" id="UP000316225">
    <property type="component" value="Unassembled WGS sequence"/>
</dbReference>
<dbReference type="GO" id="GO:0015645">
    <property type="term" value="F:fatty acid ligase activity"/>
    <property type="evidence" value="ECO:0007669"/>
    <property type="project" value="TreeGrafter"/>
</dbReference>
<dbReference type="InterPro" id="IPR000873">
    <property type="entry name" value="AMP-dep_synth/lig_dom"/>
</dbReference>
<reference evidence="7 8" key="1">
    <citation type="journal article" date="2015" name="Stand. Genomic Sci.">
        <title>Genomic Encyclopedia of Bacterial and Archaeal Type Strains, Phase III: the genomes of soil and plant-associated and newly described type strains.</title>
        <authorList>
            <person name="Whitman W.B."/>
            <person name="Woyke T."/>
            <person name="Klenk H.P."/>
            <person name="Zhou Y."/>
            <person name="Lilburn T.G."/>
            <person name="Beck B.J."/>
            <person name="De Vos P."/>
            <person name="Vandamme P."/>
            <person name="Eisen J.A."/>
            <person name="Garrity G."/>
            <person name="Hugenholtz P."/>
            <person name="Kyrpides N.C."/>
        </authorList>
    </citation>
    <scope>NUCLEOTIDE SEQUENCE [LARGE SCALE GENOMIC DNA]</scope>
    <source>
        <strain evidence="7 8">CGMCC 1.5364</strain>
    </source>
</reference>
<sequence length="556" mass="61387">MQAPTRHEQAAQAVARLMASPRDYDQAVKDYRFECPEYFNYAYDVIDDIGANRDKVAVITVSGDGSQIGQLNYSDLSRRSSRFANALDALGLKKGDFAVLVAGRIPEWYDAIFGCMKMGVVSLPGTTQLTAKDIAYRVNAVGARAVIVSPEHCGKVDQIRADCPSLEYFIVLGGPVEGWTSSQEITETAADTVPEDRRPETRRDDVMMGYFTSGTTGMPKMVPRDYSYALAHASTALFWMDLTRDDVHWTLTDTGWAKAAWGMLFPQFLAECTVVLFNGTGFDADLHLRLVGKLGVNTFCAPPTVYRAFAQMDLSGYDLSSIRRSLGAGEPLNPEVIRFWKDSTGTTIADGYGQTETLNIIGNFPGKPVKIGATGLPVPGLDMRVVDDAGNETPQGEVGNIAMRVTEPWPPGLFTGYFTANGPDRKAFRNGWYYTGDTARRDEDGYFWFVGRADDLITSSGYRISPFEVESTLLEHDAVAESAVIGEPDPERGEIVSAYIILMKGIEPSDDLVKNIQSFCRERTAPYKYPRKVTFVTELPKTISGKIRRVELRARS</sequence>
<dbReference type="InterPro" id="IPR045851">
    <property type="entry name" value="AMP-bd_C_sf"/>
</dbReference>
<organism evidence="7 8">
    <name type="scientific">Paracoccus sulfuroxidans</name>
    <dbReference type="NCBI Taxonomy" id="384678"/>
    <lineage>
        <taxon>Bacteria</taxon>
        <taxon>Pseudomonadati</taxon>
        <taxon>Pseudomonadota</taxon>
        <taxon>Alphaproteobacteria</taxon>
        <taxon>Rhodobacterales</taxon>
        <taxon>Paracoccaceae</taxon>
        <taxon>Paracoccus</taxon>
    </lineage>
</organism>
<evidence type="ECO:0000256" key="4">
    <source>
        <dbReference type="ARBA" id="ARBA00022840"/>
    </source>
</evidence>
<evidence type="ECO:0000313" key="8">
    <source>
        <dbReference type="Proteomes" id="UP000316225"/>
    </source>
</evidence>
<dbReference type="InterPro" id="IPR051087">
    <property type="entry name" value="Mitochondrial_ACSM"/>
</dbReference>
<dbReference type="GO" id="GO:0016405">
    <property type="term" value="F:CoA-ligase activity"/>
    <property type="evidence" value="ECO:0007669"/>
    <property type="project" value="UniProtKB-ARBA"/>
</dbReference>
<accession>A0A562NLH6</accession>
<keyword evidence="8" id="KW-1185">Reference proteome</keyword>